<organism evidence="2 3">
    <name type="scientific">Herpetosiphon gulosus</name>
    <dbReference type="NCBI Taxonomy" id="1973496"/>
    <lineage>
        <taxon>Bacteria</taxon>
        <taxon>Bacillati</taxon>
        <taxon>Chloroflexota</taxon>
        <taxon>Chloroflexia</taxon>
        <taxon>Herpetosiphonales</taxon>
        <taxon>Herpetosiphonaceae</taxon>
        <taxon>Herpetosiphon</taxon>
    </lineage>
</organism>
<dbReference type="EMBL" id="BAABRU010000022">
    <property type="protein sequence ID" value="GAA5530718.1"/>
    <property type="molecule type" value="Genomic_DNA"/>
</dbReference>
<feature type="compositionally biased region" description="Basic and acidic residues" evidence="1">
    <location>
        <begin position="40"/>
        <end position="51"/>
    </location>
</feature>
<comment type="caution">
    <text evidence="2">The sequence shown here is derived from an EMBL/GenBank/DDBJ whole genome shotgun (WGS) entry which is preliminary data.</text>
</comment>
<keyword evidence="3" id="KW-1185">Reference proteome</keyword>
<evidence type="ECO:0000313" key="2">
    <source>
        <dbReference type="EMBL" id="GAA5530718.1"/>
    </source>
</evidence>
<proteinExistence type="predicted"/>
<evidence type="ECO:0000256" key="1">
    <source>
        <dbReference type="SAM" id="MobiDB-lite"/>
    </source>
</evidence>
<evidence type="ECO:0000313" key="3">
    <source>
        <dbReference type="Proteomes" id="UP001428290"/>
    </source>
</evidence>
<sequence length="51" mass="5474">MQCFGKSLSGSATGMAGAMNSDIHCSNQHLRGLPNPTTLHRLESASHRLDH</sequence>
<name>A0ABP9X5R0_9CHLR</name>
<reference evidence="2 3" key="1">
    <citation type="submission" date="2024-02" db="EMBL/GenBank/DDBJ databases">
        <title>Herpetosiphon gulosus NBRC 112829.</title>
        <authorList>
            <person name="Ichikawa N."/>
            <person name="Katano-Makiyama Y."/>
            <person name="Hidaka K."/>
        </authorList>
    </citation>
    <scope>NUCLEOTIDE SEQUENCE [LARGE SCALE GENOMIC DNA]</scope>
    <source>
        <strain evidence="2 3">NBRC 112829</strain>
    </source>
</reference>
<feature type="region of interest" description="Disordered" evidence="1">
    <location>
        <begin position="25"/>
        <end position="51"/>
    </location>
</feature>
<protein>
    <submittedName>
        <fullName evidence="2">Uncharacterized protein</fullName>
    </submittedName>
</protein>
<gene>
    <name evidence="2" type="ORF">Hgul01_04541</name>
</gene>
<dbReference type="Proteomes" id="UP001428290">
    <property type="component" value="Unassembled WGS sequence"/>
</dbReference>
<accession>A0ABP9X5R0</accession>